<organism evidence="3 4">
    <name type="scientific">Trichogramma brassicae</name>
    <dbReference type="NCBI Taxonomy" id="86971"/>
    <lineage>
        <taxon>Eukaryota</taxon>
        <taxon>Metazoa</taxon>
        <taxon>Ecdysozoa</taxon>
        <taxon>Arthropoda</taxon>
        <taxon>Hexapoda</taxon>
        <taxon>Insecta</taxon>
        <taxon>Pterygota</taxon>
        <taxon>Neoptera</taxon>
        <taxon>Endopterygota</taxon>
        <taxon>Hymenoptera</taxon>
        <taxon>Apocrita</taxon>
        <taxon>Proctotrupomorpha</taxon>
        <taxon>Chalcidoidea</taxon>
        <taxon>Trichogrammatidae</taxon>
        <taxon>Trichogramma</taxon>
    </lineage>
</organism>
<reference evidence="3 4" key="1">
    <citation type="submission" date="2020-02" db="EMBL/GenBank/DDBJ databases">
        <authorList>
            <person name="Ferguson B K."/>
        </authorList>
    </citation>
    <scope>NUCLEOTIDE SEQUENCE [LARGE SCALE GENOMIC DNA]</scope>
</reference>
<protein>
    <recommendedName>
        <fullName evidence="2">FerIin domain-containing protein</fullName>
    </recommendedName>
</protein>
<dbReference type="InterPro" id="IPR012968">
    <property type="entry name" value="FerIin_dom"/>
</dbReference>
<sequence length="102" mass="10603">MLTNPRDLAAGPKGYVMCNVAVLAKGEKTRLPPDTDGDDDIEGPRRAARAAAAIPATTSASSFARCSLRSATEPDWSTSAARRANSPRTCSTSRISPTPANG</sequence>
<feature type="non-terminal residue" evidence="3">
    <location>
        <position position="102"/>
    </location>
</feature>
<feature type="compositionally biased region" description="Polar residues" evidence="1">
    <location>
        <begin position="75"/>
        <end position="102"/>
    </location>
</feature>
<gene>
    <name evidence="3" type="ORF">TBRA_LOCUS4342</name>
</gene>
<dbReference type="OrthoDB" id="7371898at2759"/>
<feature type="region of interest" description="Disordered" evidence="1">
    <location>
        <begin position="27"/>
        <end position="54"/>
    </location>
</feature>
<dbReference type="AlphaFoldDB" id="A0A6H5I6T2"/>
<evidence type="ECO:0000313" key="4">
    <source>
        <dbReference type="Proteomes" id="UP000479190"/>
    </source>
</evidence>
<accession>A0A6H5I6T2</accession>
<evidence type="ECO:0000256" key="1">
    <source>
        <dbReference type="SAM" id="MobiDB-lite"/>
    </source>
</evidence>
<dbReference type="Pfam" id="PF08151">
    <property type="entry name" value="FerI"/>
    <property type="match status" value="1"/>
</dbReference>
<dbReference type="EMBL" id="CADCXV010000678">
    <property type="protein sequence ID" value="CAB0032404.1"/>
    <property type="molecule type" value="Genomic_DNA"/>
</dbReference>
<proteinExistence type="predicted"/>
<feature type="domain" description="FerIin" evidence="2">
    <location>
        <begin position="3"/>
        <end position="43"/>
    </location>
</feature>
<keyword evidence="4" id="KW-1185">Reference proteome</keyword>
<evidence type="ECO:0000259" key="2">
    <source>
        <dbReference type="Pfam" id="PF08151"/>
    </source>
</evidence>
<name>A0A6H5I6T2_9HYME</name>
<feature type="region of interest" description="Disordered" evidence="1">
    <location>
        <begin position="71"/>
        <end position="102"/>
    </location>
</feature>
<dbReference type="Proteomes" id="UP000479190">
    <property type="component" value="Unassembled WGS sequence"/>
</dbReference>
<evidence type="ECO:0000313" key="3">
    <source>
        <dbReference type="EMBL" id="CAB0032404.1"/>
    </source>
</evidence>